<feature type="signal peptide" evidence="1">
    <location>
        <begin position="1"/>
        <end position="24"/>
    </location>
</feature>
<dbReference type="PANTHER" id="PTHR43135">
    <property type="entry name" value="ALPHA-D-RIBOSE 1-METHYLPHOSPHONATE 5-TRIPHOSPHATE DIPHOSPHATASE"/>
    <property type="match status" value="1"/>
</dbReference>
<feature type="domain" description="Amidohydrolase-related" evidence="2">
    <location>
        <begin position="135"/>
        <end position="426"/>
    </location>
</feature>
<dbReference type="GO" id="GO:0016810">
    <property type="term" value="F:hydrolase activity, acting on carbon-nitrogen (but not peptide) bonds"/>
    <property type="evidence" value="ECO:0007669"/>
    <property type="project" value="InterPro"/>
</dbReference>
<keyword evidence="4" id="KW-1185">Reference proteome</keyword>
<gene>
    <name evidence="3" type="ORF">FPZ24_00575</name>
</gene>
<evidence type="ECO:0000313" key="4">
    <source>
        <dbReference type="Proteomes" id="UP000315673"/>
    </source>
</evidence>
<keyword evidence="1" id="KW-0732">Signal</keyword>
<dbReference type="Gene3D" id="2.30.40.10">
    <property type="entry name" value="Urease, subunit C, domain 1"/>
    <property type="match status" value="1"/>
</dbReference>
<dbReference type="InterPro" id="IPR032466">
    <property type="entry name" value="Metal_Hydrolase"/>
</dbReference>
<dbReference type="InterPro" id="IPR051781">
    <property type="entry name" value="Metallo-dep_Hydrolase"/>
</dbReference>
<evidence type="ECO:0000259" key="2">
    <source>
        <dbReference type="Pfam" id="PF01979"/>
    </source>
</evidence>
<dbReference type="InterPro" id="IPR006680">
    <property type="entry name" value="Amidohydro-rel"/>
</dbReference>
<dbReference type="KEGG" id="spai:FPZ24_00575"/>
<dbReference type="Pfam" id="PF01979">
    <property type="entry name" value="Amidohydro_1"/>
    <property type="match status" value="1"/>
</dbReference>
<dbReference type="SUPFAM" id="SSF51338">
    <property type="entry name" value="Composite domain of metallo-dependent hydrolases"/>
    <property type="match status" value="1"/>
</dbReference>
<dbReference type="SUPFAM" id="SSF51556">
    <property type="entry name" value="Metallo-dependent hydrolases"/>
    <property type="match status" value="1"/>
</dbReference>
<dbReference type="Gene3D" id="3.40.50.10910">
    <property type="entry name" value="Amidohydrolase"/>
    <property type="match status" value="1"/>
</dbReference>
<dbReference type="Gene3D" id="3.30.110.90">
    <property type="entry name" value="Amidohydrolase"/>
    <property type="match status" value="1"/>
</dbReference>
<organism evidence="3 4">
    <name type="scientific">Sphingomonas panacisoli</name>
    <dbReference type="NCBI Taxonomy" id="1813879"/>
    <lineage>
        <taxon>Bacteria</taxon>
        <taxon>Pseudomonadati</taxon>
        <taxon>Pseudomonadota</taxon>
        <taxon>Alphaproteobacteria</taxon>
        <taxon>Sphingomonadales</taxon>
        <taxon>Sphingomonadaceae</taxon>
        <taxon>Sphingomonas</taxon>
    </lineage>
</organism>
<dbReference type="Gene3D" id="1.20.58.520">
    <property type="entry name" value="Amidohydrolase"/>
    <property type="match status" value="1"/>
</dbReference>
<dbReference type="PANTHER" id="PTHR43135:SF3">
    <property type="entry name" value="ALPHA-D-RIBOSE 1-METHYLPHOSPHONATE 5-TRIPHOSPHATE DIPHOSPHATASE"/>
    <property type="match status" value="1"/>
</dbReference>
<dbReference type="AlphaFoldDB" id="A0A5B8LE07"/>
<dbReference type="InterPro" id="IPR011059">
    <property type="entry name" value="Metal-dep_hydrolase_composite"/>
</dbReference>
<keyword evidence="3" id="KW-0378">Hydrolase</keyword>
<sequence>MFNKTIAALTLALPLSLAGQPTSAQDIVDPAAGPSAIVRLSQAAGVASILQALRAQAPSRTIVFRDVSVVDPLRAQMVAHRTVLVRNGIIVSVGGNRQPLPKGAFVLDGRGQFLSPGLVDSHVHSSSPATHLLHLANGITSVREMDGFPWMLLWRAQTRNRRMLAPIPYVAGTIINGNSLDGYAVPARTPEDGRRIVREQAACGYEFIKIHNVLRPEVFDAIADEAKAVRVDLVGHVPHAISVRRAAEAGMRTVEHLKGWLNDGTLQLDDRDYAVAKDYRSMWVVPTLYATQPNLRGAAARAALSAPEAAYVPLADRERWRKAIEADTGGPRSQDGQLANMIVIVKALHAVGAQFLAGTDADGYKYTVAGFALLDELDLLVGAGLSPAEVLRAATVEPARAFRREGEFGLVKAGMRADLVLLPRNPLTDPDAYRHSRGVMANGYWLSQAALARSLRRVASLFAKPIAGTDVEGRQLVRDVERLSTSGYVFDAGTLENAANAFRAGDAETAERLLRLSQAESRCQPRP</sequence>
<dbReference type="OrthoDB" id="9766983at2"/>
<evidence type="ECO:0000313" key="3">
    <source>
        <dbReference type="EMBL" id="QDZ06149.1"/>
    </source>
</evidence>
<dbReference type="Proteomes" id="UP000315673">
    <property type="component" value="Chromosome"/>
</dbReference>
<evidence type="ECO:0000256" key="1">
    <source>
        <dbReference type="SAM" id="SignalP"/>
    </source>
</evidence>
<dbReference type="EMBL" id="CP042306">
    <property type="protein sequence ID" value="QDZ06149.1"/>
    <property type="molecule type" value="Genomic_DNA"/>
</dbReference>
<reference evidence="3 4" key="1">
    <citation type="submission" date="2019-07" db="EMBL/GenBank/DDBJ databases">
        <title>Full genome sequence of Sphingomonas sp. 4R-6-7(HKS19).</title>
        <authorList>
            <person name="Im W.-T."/>
        </authorList>
    </citation>
    <scope>NUCLEOTIDE SEQUENCE [LARGE SCALE GENOMIC DNA]</scope>
    <source>
        <strain evidence="3 4">HKS19</strain>
    </source>
</reference>
<protein>
    <submittedName>
        <fullName evidence="3">Amidohydrolase family protein</fullName>
    </submittedName>
</protein>
<name>A0A5B8LE07_9SPHN</name>
<feature type="chain" id="PRO_5022673698" evidence="1">
    <location>
        <begin position="25"/>
        <end position="527"/>
    </location>
</feature>
<accession>A0A5B8LE07</accession>
<proteinExistence type="predicted"/>
<dbReference type="RefSeq" id="WP_146569233.1">
    <property type="nucleotide sequence ID" value="NZ_CP042306.1"/>
</dbReference>